<comment type="similarity">
    <text evidence="7">Belongs to the binding-protein-dependent transport system permease family.</text>
</comment>
<keyword evidence="3" id="KW-1003">Cell membrane</keyword>
<gene>
    <name evidence="9" type="ordered locus">CSE_12610</name>
</gene>
<keyword evidence="5 7" id="KW-1133">Transmembrane helix</keyword>
<feature type="transmembrane region" description="Helical" evidence="7">
    <location>
        <begin position="119"/>
        <end position="142"/>
    </location>
</feature>
<protein>
    <submittedName>
        <fullName evidence="9">ABC transporter permease protein</fullName>
    </submittedName>
</protein>
<evidence type="ECO:0000256" key="5">
    <source>
        <dbReference type="ARBA" id="ARBA00022989"/>
    </source>
</evidence>
<dbReference type="GO" id="GO:0055085">
    <property type="term" value="P:transmembrane transport"/>
    <property type="evidence" value="ECO:0007669"/>
    <property type="project" value="InterPro"/>
</dbReference>
<dbReference type="Proteomes" id="UP000004793">
    <property type="component" value="Chromosome"/>
</dbReference>
<evidence type="ECO:0000256" key="1">
    <source>
        <dbReference type="ARBA" id="ARBA00004651"/>
    </source>
</evidence>
<dbReference type="AlphaFoldDB" id="A0A7U6GFI3"/>
<dbReference type="InterPro" id="IPR000515">
    <property type="entry name" value="MetI-like"/>
</dbReference>
<dbReference type="OrthoDB" id="9805108at2"/>
<feature type="transmembrane region" description="Helical" evidence="7">
    <location>
        <begin position="81"/>
        <end position="107"/>
    </location>
</feature>
<name>A0A7U6GFI3_CALEA</name>
<dbReference type="PANTHER" id="PTHR30193:SF37">
    <property type="entry name" value="INNER MEMBRANE ABC TRANSPORTER PERMEASE PROTEIN YCJO"/>
    <property type="match status" value="1"/>
</dbReference>
<dbReference type="EMBL" id="AP012051">
    <property type="protein sequence ID" value="BAL81387.1"/>
    <property type="molecule type" value="Genomic_DNA"/>
</dbReference>
<dbReference type="CDD" id="cd06261">
    <property type="entry name" value="TM_PBP2"/>
    <property type="match status" value="1"/>
</dbReference>
<evidence type="ECO:0000256" key="7">
    <source>
        <dbReference type="RuleBase" id="RU363032"/>
    </source>
</evidence>
<dbReference type="PROSITE" id="PS50928">
    <property type="entry name" value="ABC_TM1"/>
    <property type="match status" value="1"/>
</dbReference>
<evidence type="ECO:0000256" key="3">
    <source>
        <dbReference type="ARBA" id="ARBA00022475"/>
    </source>
</evidence>
<evidence type="ECO:0000256" key="6">
    <source>
        <dbReference type="ARBA" id="ARBA00023136"/>
    </source>
</evidence>
<evidence type="ECO:0000259" key="8">
    <source>
        <dbReference type="PROSITE" id="PS50928"/>
    </source>
</evidence>
<keyword evidence="10" id="KW-1185">Reference proteome</keyword>
<feature type="transmembrane region" description="Helical" evidence="7">
    <location>
        <begin position="273"/>
        <end position="296"/>
    </location>
</feature>
<dbReference type="KEGG" id="cex:CSE_12610"/>
<sequence length="315" mass="35765">MEMEEAQVLAGLKRRKKILEYITSYGFITPALIILGVFAIFPTFYVFYLSLFDWSMIGGKTFIGLQNYLNLLIKPPYSQDFWHAALVTVEYVALQVPITMALSLFLATLLMKPIKFRSFFRLGIFVAYVTPLVATSIVWEWIFHPDYGILNSILKLLNLPPSPWLIGFPSALFAIVIYTVWHDLGYSTILFMAGLTAVSKELQEAAQIDGANAWGVFWHVTWPLLSPTTFYIFIISLIGAFRMFTPVLVLTQGGPYNSTTTIGYMLYREAFQYWKSGFASSIAVVLFGIIFSITLIQFRVTGRRVFYSEGTEGEE</sequence>
<evidence type="ECO:0000256" key="2">
    <source>
        <dbReference type="ARBA" id="ARBA00022448"/>
    </source>
</evidence>
<comment type="subcellular location">
    <subcellularLocation>
        <location evidence="1 7">Cell membrane</location>
        <topology evidence="1 7">Multi-pass membrane protein</topology>
    </subcellularLocation>
</comment>
<dbReference type="SUPFAM" id="SSF161098">
    <property type="entry name" value="MetI-like"/>
    <property type="match status" value="1"/>
</dbReference>
<dbReference type="InterPro" id="IPR051393">
    <property type="entry name" value="ABC_transporter_permease"/>
</dbReference>
<dbReference type="Pfam" id="PF00528">
    <property type="entry name" value="BPD_transp_1"/>
    <property type="match status" value="1"/>
</dbReference>
<dbReference type="GO" id="GO:0005886">
    <property type="term" value="C:plasma membrane"/>
    <property type="evidence" value="ECO:0007669"/>
    <property type="project" value="UniProtKB-SubCell"/>
</dbReference>
<feature type="transmembrane region" description="Helical" evidence="7">
    <location>
        <begin position="21"/>
        <end position="48"/>
    </location>
</feature>
<evidence type="ECO:0000313" key="10">
    <source>
        <dbReference type="Proteomes" id="UP000004793"/>
    </source>
</evidence>
<evidence type="ECO:0000313" key="9">
    <source>
        <dbReference type="EMBL" id="BAL81387.1"/>
    </source>
</evidence>
<accession>A0A7U6GFI3</accession>
<keyword evidence="4 7" id="KW-0812">Transmembrane</keyword>
<proteinExistence type="inferred from homology"/>
<dbReference type="PANTHER" id="PTHR30193">
    <property type="entry name" value="ABC TRANSPORTER PERMEASE PROTEIN"/>
    <property type="match status" value="1"/>
</dbReference>
<dbReference type="InterPro" id="IPR035906">
    <property type="entry name" value="MetI-like_sf"/>
</dbReference>
<feature type="transmembrane region" description="Helical" evidence="7">
    <location>
        <begin position="162"/>
        <end position="181"/>
    </location>
</feature>
<dbReference type="Gene3D" id="1.10.3720.10">
    <property type="entry name" value="MetI-like"/>
    <property type="match status" value="1"/>
</dbReference>
<reference evidence="9 10" key="1">
    <citation type="submission" date="2011-01" db="EMBL/GenBank/DDBJ databases">
        <title>Whole genome sequence of Caldisericum exile AZM16c01.</title>
        <authorList>
            <person name="Narita-Yamada S."/>
            <person name="Kawakoshi A."/>
            <person name="Nakamura S."/>
            <person name="Sasagawa M."/>
            <person name="Fukada J."/>
            <person name="Sekine M."/>
            <person name="Kato Y."/>
            <person name="Fukai R."/>
            <person name="Sasaki K."/>
            <person name="Hanamaki A."/>
            <person name="Narita H."/>
            <person name="Konno Y."/>
            <person name="Mori K."/>
            <person name="Yamazaki S."/>
            <person name="Suzuki K."/>
            <person name="Fujita N."/>
        </authorList>
    </citation>
    <scope>NUCLEOTIDE SEQUENCE [LARGE SCALE GENOMIC DNA]</scope>
    <source>
        <strain evidence="10">DSM 21853 / NBRC 104410 / AZM16c01</strain>
    </source>
</reference>
<keyword evidence="6 7" id="KW-0472">Membrane</keyword>
<evidence type="ECO:0000256" key="4">
    <source>
        <dbReference type="ARBA" id="ARBA00022692"/>
    </source>
</evidence>
<keyword evidence="2 7" id="KW-0813">Transport</keyword>
<organism evidence="9 10">
    <name type="scientific">Caldisericum exile (strain DSM 21853 / NBRC 104410 / AZM16c01)</name>
    <dbReference type="NCBI Taxonomy" id="511051"/>
    <lineage>
        <taxon>Bacteria</taxon>
        <taxon>Pseudomonadati</taxon>
        <taxon>Caldisericota/Cryosericota group</taxon>
        <taxon>Caldisericota</taxon>
        <taxon>Caldisericia</taxon>
        <taxon>Caldisericales</taxon>
        <taxon>Caldisericaceae</taxon>
        <taxon>Caldisericum</taxon>
    </lineage>
</organism>
<feature type="domain" description="ABC transmembrane type-1" evidence="8">
    <location>
        <begin position="85"/>
        <end position="297"/>
    </location>
</feature>